<feature type="compositionally biased region" description="Low complexity" evidence="1">
    <location>
        <begin position="34"/>
        <end position="45"/>
    </location>
</feature>
<name>A0A1V5SES9_9BACT</name>
<dbReference type="EMBL" id="MWBO01000020">
    <property type="protein sequence ID" value="OQA52814.1"/>
    <property type="molecule type" value="Genomic_DNA"/>
</dbReference>
<protein>
    <submittedName>
        <fullName evidence="2">Uncharacterized protein</fullName>
    </submittedName>
</protein>
<feature type="region of interest" description="Disordered" evidence="1">
    <location>
        <begin position="1"/>
        <end position="45"/>
    </location>
</feature>
<evidence type="ECO:0000256" key="1">
    <source>
        <dbReference type="SAM" id="MobiDB-lite"/>
    </source>
</evidence>
<organism evidence="2">
    <name type="scientific">candidate division WS2 bacterium ADurb.Bin280</name>
    <dbReference type="NCBI Taxonomy" id="1852829"/>
    <lineage>
        <taxon>Bacteria</taxon>
        <taxon>candidate division WS2</taxon>
    </lineage>
</organism>
<dbReference type="AlphaFoldDB" id="A0A1V5SES9"/>
<sequence length="241" mass="26488">MKDVFGIQETAPSPVPSPSVSPSVSPSPSPSPSPSASASPTLSPSPTVSATPLFSVDIKNGYNAISVDQLVNAQSFINAGMVVFDYNYNGDRKWRQTSKGDNISELYPGTGYYVYYEGPDTKVTFTKNDLVDSEKVFSVKKGWNLLSAPTGGYLKDVKIRVLKEGYVSSCNRTDCTQEKTLKELFEGTASTRKAYAKMYLVSDQNASDAKDAFEVIEINENNLDEIELSDESIFWVYLFDL</sequence>
<dbReference type="Proteomes" id="UP000485367">
    <property type="component" value="Unassembled WGS sequence"/>
</dbReference>
<accession>A0A1V5SES9</accession>
<gene>
    <name evidence="2" type="ORF">BWY43_00322</name>
</gene>
<comment type="caution">
    <text evidence="2">The sequence shown here is derived from an EMBL/GenBank/DDBJ whole genome shotgun (WGS) entry which is preliminary data.</text>
</comment>
<evidence type="ECO:0000313" key="2">
    <source>
        <dbReference type="EMBL" id="OQA52814.1"/>
    </source>
</evidence>
<reference evidence="2" key="1">
    <citation type="submission" date="2017-02" db="EMBL/GenBank/DDBJ databases">
        <title>Delving into the versatile metabolic prowess of the omnipresent phylum Bacteroidetes.</title>
        <authorList>
            <person name="Nobu M.K."/>
            <person name="Mei R."/>
            <person name="Narihiro T."/>
            <person name="Kuroda K."/>
            <person name="Liu W.-T."/>
        </authorList>
    </citation>
    <scope>NUCLEOTIDE SEQUENCE</scope>
    <source>
        <strain evidence="2">ADurb.Bin280</strain>
    </source>
</reference>
<proteinExistence type="predicted"/>
<feature type="compositionally biased region" description="Pro residues" evidence="1">
    <location>
        <begin position="13"/>
        <end position="33"/>
    </location>
</feature>